<dbReference type="GO" id="GO:0016987">
    <property type="term" value="F:sigma factor activity"/>
    <property type="evidence" value="ECO:0007669"/>
    <property type="project" value="UniProtKB-KW"/>
</dbReference>
<dbReference type="AlphaFoldDB" id="A0A5B0VI05"/>
<dbReference type="PANTHER" id="PTHR43133">
    <property type="entry name" value="RNA POLYMERASE ECF-TYPE SIGMA FACTO"/>
    <property type="match status" value="1"/>
</dbReference>
<feature type="domain" description="RNA polymerase sigma-70 region 2" evidence="5">
    <location>
        <begin position="24"/>
        <end position="89"/>
    </location>
</feature>
<dbReference type="Gene3D" id="1.10.10.10">
    <property type="entry name" value="Winged helix-like DNA-binding domain superfamily/Winged helix DNA-binding domain"/>
    <property type="match status" value="1"/>
</dbReference>
<dbReference type="InterPro" id="IPR013325">
    <property type="entry name" value="RNA_pol_sigma_r2"/>
</dbReference>
<comment type="similarity">
    <text evidence="1">Belongs to the sigma-70 factor family. ECF subfamily.</text>
</comment>
<dbReference type="PANTHER" id="PTHR43133:SF25">
    <property type="entry name" value="RNA POLYMERASE SIGMA FACTOR RFAY-RELATED"/>
    <property type="match status" value="1"/>
</dbReference>
<keyword evidence="8" id="KW-1185">Reference proteome</keyword>
<dbReference type="InterPro" id="IPR014284">
    <property type="entry name" value="RNA_pol_sigma-70_dom"/>
</dbReference>
<dbReference type="SUPFAM" id="SSF88946">
    <property type="entry name" value="Sigma2 domain of RNA polymerase sigma factors"/>
    <property type="match status" value="1"/>
</dbReference>
<dbReference type="GO" id="GO:0003677">
    <property type="term" value="F:DNA binding"/>
    <property type="evidence" value="ECO:0007669"/>
    <property type="project" value="InterPro"/>
</dbReference>
<dbReference type="InterPro" id="IPR013249">
    <property type="entry name" value="RNA_pol_sigma70_r4_t2"/>
</dbReference>
<dbReference type="EMBL" id="VTUU01000003">
    <property type="protein sequence ID" value="KAA1174340.1"/>
    <property type="molecule type" value="Genomic_DNA"/>
</dbReference>
<dbReference type="NCBIfam" id="TIGR02937">
    <property type="entry name" value="sigma70-ECF"/>
    <property type="match status" value="1"/>
</dbReference>
<evidence type="ECO:0000256" key="3">
    <source>
        <dbReference type="ARBA" id="ARBA00023082"/>
    </source>
</evidence>
<organism evidence="7 8">
    <name type="scientific">Marinobacter salinexigens</name>
    <dbReference type="NCBI Taxonomy" id="2919747"/>
    <lineage>
        <taxon>Bacteria</taxon>
        <taxon>Pseudomonadati</taxon>
        <taxon>Pseudomonadota</taxon>
        <taxon>Gammaproteobacteria</taxon>
        <taxon>Pseudomonadales</taxon>
        <taxon>Marinobacteraceae</taxon>
        <taxon>Marinobacter</taxon>
    </lineage>
</organism>
<dbReference type="InterPro" id="IPR007627">
    <property type="entry name" value="RNA_pol_sigma70_r2"/>
</dbReference>
<dbReference type="SUPFAM" id="SSF88659">
    <property type="entry name" value="Sigma3 and sigma4 domains of RNA polymerase sigma factors"/>
    <property type="match status" value="1"/>
</dbReference>
<keyword evidence="3" id="KW-0731">Sigma factor</keyword>
<dbReference type="InterPro" id="IPR039425">
    <property type="entry name" value="RNA_pol_sigma-70-like"/>
</dbReference>
<gene>
    <name evidence="7" type="ORF">FWJ25_08875</name>
</gene>
<dbReference type="CDD" id="cd06171">
    <property type="entry name" value="Sigma70_r4"/>
    <property type="match status" value="1"/>
</dbReference>
<sequence length="202" mass="23730">MSSRGIRLALLQFRQSKAKRYEQLIQPHLKPMYNYAFRLTGRPHDAEDLVQEVVTKLFPKLEELEQVSQLRPWLARVVYRQFIDNVRKRPAGREIHTSALDDPEHQTTFIETLASNEPDPLGHSDSDQRGDILRQIISELQPDQRTLLLLHDSDGWRQEDIAEILEVPLGTIKSRLHRVRALVRSKFQERLEPFEEQLRDSH</sequence>
<dbReference type="Pfam" id="PF04542">
    <property type="entry name" value="Sigma70_r2"/>
    <property type="match status" value="1"/>
</dbReference>
<evidence type="ECO:0000256" key="2">
    <source>
        <dbReference type="ARBA" id="ARBA00023015"/>
    </source>
</evidence>
<evidence type="ECO:0000313" key="7">
    <source>
        <dbReference type="EMBL" id="KAA1174340.1"/>
    </source>
</evidence>
<dbReference type="Pfam" id="PF08281">
    <property type="entry name" value="Sigma70_r4_2"/>
    <property type="match status" value="1"/>
</dbReference>
<evidence type="ECO:0000256" key="4">
    <source>
        <dbReference type="ARBA" id="ARBA00023163"/>
    </source>
</evidence>
<name>A0A5B0VI05_9GAMM</name>
<protein>
    <submittedName>
        <fullName evidence="7">RNA polymerase sigma factor</fullName>
    </submittedName>
</protein>
<evidence type="ECO:0000259" key="6">
    <source>
        <dbReference type="Pfam" id="PF08281"/>
    </source>
</evidence>
<evidence type="ECO:0000313" key="8">
    <source>
        <dbReference type="Proteomes" id="UP000323161"/>
    </source>
</evidence>
<evidence type="ECO:0000256" key="1">
    <source>
        <dbReference type="ARBA" id="ARBA00010641"/>
    </source>
</evidence>
<keyword evidence="4" id="KW-0804">Transcription</keyword>
<proteinExistence type="inferred from homology"/>
<accession>A0A5B0VI05</accession>
<dbReference type="InterPro" id="IPR013324">
    <property type="entry name" value="RNA_pol_sigma_r3/r4-like"/>
</dbReference>
<reference evidence="7 8" key="1">
    <citation type="submission" date="2019-08" db="EMBL/GenBank/DDBJ databases">
        <title>Marinobacter ZYF650 sp. nov., a marine bacterium isolated from seawater of the Mariana trench.</title>
        <authorList>
            <person name="Ahmad W."/>
        </authorList>
    </citation>
    <scope>NUCLEOTIDE SEQUENCE [LARGE SCALE GENOMIC DNA]</scope>
    <source>
        <strain evidence="7 8">ZYF650</strain>
    </source>
</reference>
<dbReference type="Proteomes" id="UP000323161">
    <property type="component" value="Unassembled WGS sequence"/>
</dbReference>
<keyword evidence="2" id="KW-0805">Transcription regulation</keyword>
<feature type="domain" description="RNA polymerase sigma factor 70 region 4 type 2" evidence="6">
    <location>
        <begin position="132"/>
        <end position="181"/>
    </location>
</feature>
<dbReference type="GO" id="GO:0006352">
    <property type="term" value="P:DNA-templated transcription initiation"/>
    <property type="evidence" value="ECO:0007669"/>
    <property type="project" value="InterPro"/>
</dbReference>
<evidence type="ECO:0000259" key="5">
    <source>
        <dbReference type="Pfam" id="PF04542"/>
    </source>
</evidence>
<comment type="caution">
    <text evidence="7">The sequence shown here is derived from an EMBL/GenBank/DDBJ whole genome shotgun (WGS) entry which is preliminary data.</text>
</comment>
<dbReference type="Gene3D" id="1.10.1740.10">
    <property type="match status" value="1"/>
</dbReference>
<dbReference type="InterPro" id="IPR036388">
    <property type="entry name" value="WH-like_DNA-bd_sf"/>
</dbReference>